<accession>A0ABV6LYF3</accession>
<dbReference type="RefSeq" id="WP_377246908.1">
    <property type="nucleotide sequence ID" value="NZ_JBHLUH010000007.1"/>
</dbReference>
<evidence type="ECO:0000313" key="1">
    <source>
        <dbReference type="EMBL" id="MFC0527294.1"/>
    </source>
</evidence>
<dbReference type="Pfam" id="PF13669">
    <property type="entry name" value="Glyoxalase_4"/>
    <property type="match status" value="1"/>
</dbReference>
<gene>
    <name evidence="1" type="ORF">ACFFIA_06440</name>
</gene>
<dbReference type="InterPro" id="IPR029068">
    <property type="entry name" value="Glyas_Bleomycin-R_OHBP_Dase"/>
</dbReference>
<protein>
    <submittedName>
        <fullName evidence="1">VOC family protein</fullName>
    </submittedName>
</protein>
<dbReference type="Proteomes" id="UP001589867">
    <property type="component" value="Unassembled WGS sequence"/>
</dbReference>
<name>A0ABV6LYF3_9ACTN</name>
<reference evidence="1 2" key="1">
    <citation type="submission" date="2024-09" db="EMBL/GenBank/DDBJ databases">
        <authorList>
            <person name="Sun Q."/>
            <person name="Mori K."/>
        </authorList>
    </citation>
    <scope>NUCLEOTIDE SEQUENCE [LARGE SCALE GENOMIC DNA]</scope>
    <source>
        <strain evidence="1 2">TBRC 3947</strain>
    </source>
</reference>
<dbReference type="Gene3D" id="3.10.180.10">
    <property type="entry name" value="2,3-Dihydroxybiphenyl 1,2-Dioxygenase, domain 1"/>
    <property type="match status" value="1"/>
</dbReference>
<dbReference type="EMBL" id="JBHLUH010000007">
    <property type="protein sequence ID" value="MFC0527294.1"/>
    <property type="molecule type" value="Genomic_DNA"/>
</dbReference>
<keyword evidence="2" id="KW-1185">Reference proteome</keyword>
<evidence type="ECO:0000313" key="2">
    <source>
        <dbReference type="Proteomes" id="UP001589867"/>
    </source>
</evidence>
<proteinExistence type="predicted"/>
<dbReference type="SUPFAM" id="SSF54593">
    <property type="entry name" value="Glyoxalase/Bleomycin resistance protein/Dihydroxybiphenyl dioxygenase"/>
    <property type="match status" value="1"/>
</dbReference>
<comment type="caution">
    <text evidence="1">The sequence shown here is derived from an EMBL/GenBank/DDBJ whole genome shotgun (WGS) entry which is preliminary data.</text>
</comment>
<sequence length="194" mass="20753">MNDIGIVRLSHVGFAVGDIDEFRGTWGAALGITSWAVREITQEPGTTKLRGAVAGPAFSRIAFARLADTSVELVEPHHGETRTALWLAEHGPGIHHLAFWVADLTRALHALGDSVEVTYSPVDVASAAMIRGTGALPTVDDVAGFWAYTEHHAADVPWCLELLDARRAGTLRATFGDHLVYPDTPATRLPADAA</sequence>
<organism evidence="1 2">
    <name type="scientific">Phytohabitans kaempferiae</name>
    <dbReference type="NCBI Taxonomy" id="1620943"/>
    <lineage>
        <taxon>Bacteria</taxon>
        <taxon>Bacillati</taxon>
        <taxon>Actinomycetota</taxon>
        <taxon>Actinomycetes</taxon>
        <taxon>Micromonosporales</taxon>
        <taxon>Micromonosporaceae</taxon>
    </lineage>
</organism>